<dbReference type="PANTHER" id="PTHR46098">
    <property type="entry name" value="TRNA (CYTOSINE(38)-C(5))-METHYLTRANSFERASE"/>
    <property type="match status" value="1"/>
</dbReference>
<dbReference type="EC" id="2.1.1.37" evidence="1"/>
<protein>
    <recommendedName>
        <fullName evidence="1">DNA (cytosine-5-)-methyltransferase</fullName>
        <ecNumber evidence="1">2.1.1.37</ecNumber>
    </recommendedName>
</protein>
<dbReference type="InterPro" id="IPR050750">
    <property type="entry name" value="C5-MTase"/>
</dbReference>
<dbReference type="GO" id="GO:0003886">
    <property type="term" value="F:DNA (cytosine-5-)-methyltransferase activity"/>
    <property type="evidence" value="ECO:0007669"/>
    <property type="project" value="UniProtKB-EC"/>
</dbReference>
<dbReference type="Proteomes" id="UP000184161">
    <property type="component" value="Unassembled WGS sequence"/>
</dbReference>
<dbReference type="GO" id="GO:0009307">
    <property type="term" value="P:DNA restriction-modification system"/>
    <property type="evidence" value="ECO:0007669"/>
    <property type="project" value="UniProtKB-KW"/>
</dbReference>
<reference evidence="8 9" key="1">
    <citation type="submission" date="2016-10" db="EMBL/GenBank/DDBJ databases">
        <title>Draft Genome Sequence of one Bacillus cereus strain isolated from pooled breast milk.</title>
        <authorList>
            <person name="Woudstra C."/>
            <person name="Chamoin A."/>
            <person name="Gentil S."/>
            <person name="Rambeloson T."/>
            <person name="Delannoye S."/>
            <person name="Heinnekine J.A."/>
            <person name="Herbin S."/>
            <person name="Fach P."/>
        </authorList>
    </citation>
    <scope>NUCLEOTIDE SEQUENCE [LARGE SCALE GENOMIC DNA]</scope>
    <source>
        <strain evidence="8 9">16SBCL1279</strain>
    </source>
</reference>
<keyword evidence="3 6" id="KW-0808">Transferase</keyword>
<evidence type="ECO:0000256" key="1">
    <source>
        <dbReference type="ARBA" id="ARBA00011975"/>
    </source>
</evidence>
<name>A0A9X5VG34_BACCE</name>
<evidence type="ECO:0000256" key="7">
    <source>
        <dbReference type="RuleBase" id="RU000416"/>
    </source>
</evidence>
<comment type="similarity">
    <text evidence="6 7">Belongs to the class I-like SAM-binding methyltransferase superfamily. C5-methyltransferase family.</text>
</comment>
<dbReference type="InterPro" id="IPR001525">
    <property type="entry name" value="C5_MeTfrase"/>
</dbReference>
<dbReference type="NCBIfam" id="TIGR00675">
    <property type="entry name" value="dcm"/>
    <property type="match status" value="1"/>
</dbReference>
<dbReference type="PRINTS" id="PR00105">
    <property type="entry name" value="C5METTRFRASE"/>
</dbReference>
<dbReference type="Pfam" id="PF00145">
    <property type="entry name" value="DNA_methylase"/>
    <property type="match status" value="1"/>
</dbReference>
<accession>A0A9X5VG34</accession>
<evidence type="ECO:0000313" key="9">
    <source>
        <dbReference type="Proteomes" id="UP000184161"/>
    </source>
</evidence>
<evidence type="ECO:0000256" key="2">
    <source>
        <dbReference type="ARBA" id="ARBA00022603"/>
    </source>
</evidence>
<dbReference type="Gene3D" id="3.40.50.150">
    <property type="entry name" value="Vaccinia Virus protein VP39"/>
    <property type="match status" value="1"/>
</dbReference>
<evidence type="ECO:0000256" key="5">
    <source>
        <dbReference type="ARBA" id="ARBA00022747"/>
    </source>
</evidence>
<evidence type="ECO:0000256" key="6">
    <source>
        <dbReference type="PROSITE-ProRule" id="PRU01016"/>
    </source>
</evidence>
<dbReference type="EMBL" id="MLYK01000026">
    <property type="protein sequence ID" value="OJS95767.1"/>
    <property type="molecule type" value="Genomic_DNA"/>
</dbReference>
<dbReference type="GO" id="GO:0032259">
    <property type="term" value="P:methylation"/>
    <property type="evidence" value="ECO:0007669"/>
    <property type="project" value="UniProtKB-KW"/>
</dbReference>
<evidence type="ECO:0000313" key="8">
    <source>
        <dbReference type="EMBL" id="OJS95767.1"/>
    </source>
</evidence>
<evidence type="ECO:0000256" key="3">
    <source>
        <dbReference type="ARBA" id="ARBA00022679"/>
    </source>
</evidence>
<dbReference type="InterPro" id="IPR029063">
    <property type="entry name" value="SAM-dependent_MTases_sf"/>
</dbReference>
<evidence type="ECO:0000256" key="4">
    <source>
        <dbReference type="ARBA" id="ARBA00022691"/>
    </source>
</evidence>
<gene>
    <name evidence="8" type="ORF">BKK64_11210</name>
</gene>
<dbReference type="SUPFAM" id="SSF53335">
    <property type="entry name" value="S-adenosyl-L-methionine-dependent methyltransferases"/>
    <property type="match status" value="1"/>
</dbReference>
<keyword evidence="5" id="KW-0680">Restriction system</keyword>
<comment type="caution">
    <text evidence="8">The sequence shown here is derived from an EMBL/GenBank/DDBJ whole genome shotgun (WGS) entry which is preliminary data.</text>
</comment>
<dbReference type="PANTHER" id="PTHR46098:SF1">
    <property type="entry name" value="TRNA (CYTOSINE(38)-C(5))-METHYLTRANSFERASE"/>
    <property type="match status" value="1"/>
</dbReference>
<organism evidence="8 9">
    <name type="scientific">Bacillus cereus</name>
    <dbReference type="NCBI Taxonomy" id="1396"/>
    <lineage>
        <taxon>Bacteria</taxon>
        <taxon>Bacillati</taxon>
        <taxon>Bacillota</taxon>
        <taxon>Bacilli</taxon>
        <taxon>Bacillales</taxon>
        <taxon>Bacillaceae</taxon>
        <taxon>Bacillus</taxon>
        <taxon>Bacillus cereus group</taxon>
    </lineage>
</organism>
<dbReference type="PROSITE" id="PS51679">
    <property type="entry name" value="SAM_MT_C5"/>
    <property type="match status" value="1"/>
</dbReference>
<dbReference type="AlphaFoldDB" id="A0A9X5VG34"/>
<proteinExistence type="inferred from homology"/>
<keyword evidence="4 6" id="KW-0949">S-adenosyl-L-methionine</keyword>
<sequence>MSLTFIDLFAGVGMMRIGLEQAGHTCIGFCEWNKPARKTYEAMHNTSGEWTEVDIRDAKGIDVPRADIWCAGFPCTDISKNGKQKGLAGERSGLFTEIIRILREVEEDKKPSYLFIENVDNTLSVNKGWDFARILSMLDENGYGYDAEWDIITSAEVGIPQRRKRIFLIGHLRGRHTKRIFS</sequence>
<feature type="active site" evidence="6">
    <location>
        <position position="75"/>
    </location>
</feature>
<keyword evidence="2 6" id="KW-0489">Methyltransferase</keyword>